<dbReference type="Proteomes" id="UP001550044">
    <property type="component" value="Unassembled WGS sequence"/>
</dbReference>
<dbReference type="Pfam" id="PF01636">
    <property type="entry name" value="APH"/>
    <property type="match status" value="1"/>
</dbReference>
<dbReference type="GO" id="GO:0016740">
    <property type="term" value="F:transferase activity"/>
    <property type="evidence" value="ECO:0007669"/>
    <property type="project" value="UniProtKB-KW"/>
</dbReference>
<feature type="domain" description="Aminoglycoside phosphotransferase" evidence="1">
    <location>
        <begin position="36"/>
        <end position="253"/>
    </location>
</feature>
<keyword evidence="3" id="KW-1185">Reference proteome</keyword>
<dbReference type="InterPro" id="IPR011009">
    <property type="entry name" value="Kinase-like_dom_sf"/>
</dbReference>
<accession>A0ABV2UIT0</accession>
<dbReference type="EC" id="2.7.1.-" evidence="2"/>
<protein>
    <submittedName>
        <fullName evidence="2">Aminoglycoside phosphotransferase family protein</fullName>
        <ecNumber evidence="2">2.7.1.-</ecNumber>
    </submittedName>
</protein>
<name>A0ABV2UIT0_9ACTN</name>
<dbReference type="RefSeq" id="WP_356712349.1">
    <property type="nucleotide sequence ID" value="NZ_JBEXIP010000043.1"/>
</dbReference>
<sequence>MPQSNMSDRADARTAQAVLREANHAHGIQFRLNHRFDDGVQSGAWLLTDDTGRRAVLKWSPDRAWARQTERAAEGVAKIRSAGYPSPAWLAVGTSTEGFGYQIQEFSTGRSTKQVAAKEAQLLIDLLETHAGLDPDPDRCWSQYVTDRLTDRREDLWQQAAETGPTGRDLVNACERLLAAHGTVTLPTGDLVHGDFRPGNILFHADRVSAVVDMEALGSGTRVFDYATLLSAHDITPAALQLLCAAGARVAGPGALAYCFAHVVLDLAVFVHRRNLHAGIRNVSTLHERVPVLLNHTDGA</sequence>
<dbReference type="EMBL" id="JBEXIP010000043">
    <property type="protein sequence ID" value="MET8437760.1"/>
    <property type="molecule type" value="Genomic_DNA"/>
</dbReference>
<organism evidence="2 3">
    <name type="scientific">Streptomyces sp. 900116325</name>
    <dbReference type="NCBI Taxonomy" id="3154295"/>
    <lineage>
        <taxon>Bacteria</taxon>
        <taxon>Bacillati</taxon>
        <taxon>Actinomycetota</taxon>
        <taxon>Actinomycetes</taxon>
        <taxon>Kitasatosporales</taxon>
        <taxon>Streptomycetaceae</taxon>
        <taxon>Streptomyces</taxon>
    </lineage>
</organism>
<dbReference type="InterPro" id="IPR002575">
    <property type="entry name" value="Aminoglycoside_PTrfase"/>
</dbReference>
<dbReference type="Gene3D" id="3.90.1200.10">
    <property type="match status" value="1"/>
</dbReference>
<comment type="caution">
    <text evidence="2">The sequence shown here is derived from an EMBL/GenBank/DDBJ whole genome shotgun (WGS) entry which is preliminary data.</text>
</comment>
<evidence type="ECO:0000313" key="3">
    <source>
        <dbReference type="Proteomes" id="UP001550044"/>
    </source>
</evidence>
<evidence type="ECO:0000259" key="1">
    <source>
        <dbReference type="Pfam" id="PF01636"/>
    </source>
</evidence>
<reference evidence="2 3" key="1">
    <citation type="submission" date="2024-06" db="EMBL/GenBank/DDBJ databases">
        <title>The Natural Products Discovery Center: Release of the First 8490 Sequenced Strains for Exploring Actinobacteria Biosynthetic Diversity.</title>
        <authorList>
            <person name="Kalkreuter E."/>
            <person name="Kautsar S.A."/>
            <person name="Yang D."/>
            <person name="Bader C.D."/>
            <person name="Teijaro C.N."/>
            <person name="Fluegel L."/>
            <person name="Davis C.M."/>
            <person name="Simpson J.R."/>
            <person name="Lauterbach L."/>
            <person name="Steele A.D."/>
            <person name="Gui C."/>
            <person name="Meng S."/>
            <person name="Li G."/>
            <person name="Viehrig K."/>
            <person name="Ye F."/>
            <person name="Su P."/>
            <person name="Kiefer A.F."/>
            <person name="Nichols A."/>
            <person name="Cepeda A.J."/>
            <person name="Yan W."/>
            <person name="Fan B."/>
            <person name="Jiang Y."/>
            <person name="Adhikari A."/>
            <person name="Zheng C.-J."/>
            <person name="Schuster L."/>
            <person name="Cowan T.M."/>
            <person name="Smanski M.J."/>
            <person name="Chevrette M.G."/>
            <person name="De Carvalho L.P.S."/>
            <person name="Shen B."/>
        </authorList>
    </citation>
    <scope>NUCLEOTIDE SEQUENCE [LARGE SCALE GENOMIC DNA]</scope>
    <source>
        <strain evidence="2 3">NPDC005137</strain>
    </source>
</reference>
<evidence type="ECO:0000313" key="2">
    <source>
        <dbReference type="EMBL" id="MET8437760.1"/>
    </source>
</evidence>
<proteinExistence type="predicted"/>
<gene>
    <name evidence="2" type="ORF">ABZV61_34400</name>
</gene>
<dbReference type="SUPFAM" id="SSF56112">
    <property type="entry name" value="Protein kinase-like (PK-like)"/>
    <property type="match status" value="1"/>
</dbReference>
<keyword evidence="2" id="KW-0808">Transferase</keyword>